<proteinExistence type="predicted"/>
<comment type="caution">
    <text evidence="3">The sequence shown here is derived from an EMBL/GenBank/DDBJ whole genome shotgun (WGS) entry which is preliminary data.</text>
</comment>
<feature type="region of interest" description="Disordered" evidence="1">
    <location>
        <begin position="1"/>
        <end position="23"/>
    </location>
</feature>
<reference evidence="3" key="1">
    <citation type="submission" date="2020-07" db="EMBL/GenBank/DDBJ databases">
        <title>Genome sequence and genetic diversity analysis of an under-domesticated orphan crop, white fonio (Digitaria exilis).</title>
        <authorList>
            <person name="Bennetzen J.L."/>
            <person name="Chen S."/>
            <person name="Ma X."/>
            <person name="Wang X."/>
            <person name="Yssel A.E.J."/>
            <person name="Chaluvadi S.R."/>
            <person name="Johnson M."/>
            <person name="Gangashetty P."/>
            <person name="Hamidou F."/>
            <person name="Sanogo M.D."/>
            <person name="Zwaenepoel A."/>
            <person name="Wallace J."/>
            <person name="Van De Peer Y."/>
            <person name="Van Deynze A."/>
        </authorList>
    </citation>
    <scope>NUCLEOTIDE SEQUENCE</scope>
    <source>
        <tissue evidence="3">Leaves</tissue>
    </source>
</reference>
<dbReference type="Proteomes" id="UP000636709">
    <property type="component" value="Unassembled WGS sequence"/>
</dbReference>
<dbReference type="AlphaFoldDB" id="A0A835C5X2"/>
<dbReference type="Gene3D" id="1.20.1280.50">
    <property type="match status" value="1"/>
</dbReference>
<gene>
    <name evidence="3" type="ORF">HU200_028637</name>
</gene>
<dbReference type="Gramene" id="Dexi6B01G0003300.1">
    <property type="protein sequence ID" value="Dexi6B01G0003300.1:cds"/>
    <property type="gene ID" value="Dexi6B01G0003300"/>
</dbReference>
<dbReference type="InterPro" id="IPR001810">
    <property type="entry name" value="F-box_dom"/>
</dbReference>
<dbReference type="PANTHER" id="PTHR33207">
    <property type="entry name" value="F-BOX DOMAIN CONTAINING PROTEIN-RELATED"/>
    <property type="match status" value="1"/>
</dbReference>
<organism evidence="3 4">
    <name type="scientific">Digitaria exilis</name>
    <dbReference type="NCBI Taxonomy" id="1010633"/>
    <lineage>
        <taxon>Eukaryota</taxon>
        <taxon>Viridiplantae</taxon>
        <taxon>Streptophyta</taxon>
        <taxon>Embryophyta</taxon>
        <taxon>Tracheophyta</taxon>
        <taxon>Spermatophyta</taxon>
        <taxon>Magnoliopsida</taxon>
        <taxon>Liliopsida</taxon>
        <taxon>Poales</taxon>
        <taxon>Poaceae</taxon>
        <taxon>PACMAD clade</taxon>
        <taxon>Panicoideae</taxon>
        <taxon>Panicodae</taxon>
        <taxon>Paniceae</taxon>
        <taxon>Anthephorinae</taxon>
        <taxon>Digitaria</taxon>
    </lineage>
</organism>
<evidence type="ECO:0000259" key="2">
    <source>
        <dbReference type="Pfam" id="PF12937"/>
    </source>
</evidence>
<keyword evidence="4" id="KW-1185">Reference proteome</keyword>
<evidence type="ECO:0000313" key="3">
    <source>
        <dbReference type="EMBL" id="KAF8712862.1"/>
    </source>
</evidence>
<accession>A0A835C5X2</accession>
<dbReference type="EMBL" id="JACEFO010001742">
    <property type="protein sequence ID" value="KAF8712862.1"/>
    <property type="molecule type" value="Genomic_DNA"/>
</dbReference>
<evidence type="ECO:0000256" key="1">
    <source>
        <dbReference type="SAM" id="MobiDB-lite"/>
    </source>
</evidence>
<dbReference type="Pfam" id="PF12937">
    <property type="entry name" value="F-box-like"/>
    <property type="match status" value="1"/>
</dbReference>
<name>A0A835C5X2_9POAL</name>
<dbReference type="InterPro" id="IPR036047">
    <property type="entry name" value="F-box-like_dom_sf"/>
</dbReference>
<evidence type="ECO:0000313" key="4">
    <source>
        <dbReference type="Proteomes" id="UP000636709"/>
    </source>
</evidence>
<feature type="domain" description="F-box" evidence="2">
    <location>
        <begin position="30"/>
        <end position="69"/>
    </location>
</feature>
<protein>
    <recommendedName>
        <fullName evidence="2">F-box domain-containing protein</fullName>
    </recommendedName>
</protein>
<sequence>MDASQESGGGGGGAKKPKATSSSPVAAVGDELLRQILLRLPDMGSLANAALAEKRWYAIASDPAVFRRFDALRHPPLLGFILTDRGDQLFPRRCSILRFVHATRGYSNLASVAAGTDFFFEDLPDDDLEYGGWDADWRLRSCAGGRLLLSRGYGGQITRRLRPHRTDRRLPPRIHRLLAFHPHGPLRHCCRRG</sequence>
<dbReference type="SUPFAM" id="SSF81383">
    <property type="entry name" value="F-box domain"/>
    <property type="match status" value="1"/>
</dbReference>